<evidence type="ECO:0000313" key="2">
    <source>
        <dbReference type="Proteomes" id="UP000243308"/>
    </source>
</evidence>
<evidence type="ECO:0000313" key="1">
    <source>
        <dbReference type="EMBL" id="KFH63131.1"/>
    </source>
</evidence>
<gene>
    <name evidence="1" type="ORF">MVEG_11168</name>
</gene>
<proteinExistence type="predicted"/>
<dbReference type="AlphaFoldDB" id="A0A086TMF4"/>
<dbReference type="Proteomes" id="UP000243308">
    <property type="component" value="Unassembled WGS sequence"/>
</dbReference>
<accession>A0A086TMF4</accession>
<organism evidence="1 2">
    <name type="scientific">Podila verticillata NRRL 6337</name>
    <dbReference type="NCBI Taxonomy" id="1069443"/>
    <lineage>
        <taxon>Eukaryota</taxon>
        <taxon>Fungi</taxon>
        <taxon>Fungi incertae sedis</taxon>
        <taxon>Mucoromycota</taxon>
        <taxon>Mortierellomycotina</taxon>
        <taxon>Mortierellomycetes</taxon>
        <taxon>Mortierellales</taxon>
        <taxon>Mortierellaceae</taxon>
        <taxon>Podila</taxon>
    </lineage>
</organism>
<name>A0A086TMF4_9FUNG</name>
<reference evidence="1 2" key="1">
    <citation type="submission" date="2011-02" db="EMBL/GenBank/DDBJ databases">
        <title>The Genome Sequence of Mortierella verticillata NRRL 6337.</title>
        <authorList>
            <consortium name="The Broad Institute Genome Sequencing Platform"/>
            <person name="Russ C."/>
            <person name="Cuomo C."/>
            <person name="Burger G."/>
            <person name="Gray M.W."/>
            <person name="Holland P.W.H."/>
            <person name="King N."/>
            <person name="Lang F.B.F."/>
            <person name="Roger A.J."/>
            <person name="Ruiz-Trillo I."/>
            <person name="Young S.K."/>
            <person name="Zeng Q."/>
            <person name="Gargeya S."/>
            <person name="Alvarado L."/>
            <person name="Berlin A."/>
            <person name="Chapman S.B."/>
            <person name="Chen Z."/>
            <person name="Freedman E."/>
            <person name="Gellesch M."/>
            <person name="Goldberg J."/>
            <person name="Griggs A."/>
            <person name="Gujja S."/>
            <person name="Heilman E."/>
            <person name="Heiman D."/>
            <person name="Howarth C."/>
            <person name="Mehta T."/>
            <person name="Neiman D."/>
            <person name="Pearson M."/>
            <person name="Roberts A."/>
            <person name="Saif S."/>
            <person name="Shea T."/>
            <person name="Shenoy N."/>
            <person name="Sisk P."/>
            <person name="Stolte C."/>
            <person name="Sykes S."/>
            <person name="White J."/>
            <person name="Yandava C."/>
            <person name="Haas B."/>
            <person name="Nusbaum C."/>
            <person name="Birren B."/>
        </authorList>
    </citation>
    <scope>NUCLEOTIDE SEQUENCE [LARGE SCALE GENOMIC DNA]</scope>
    <source>
        <strain evidence="1 2">NRRL 6337</strain>
    </source>
</reference>
<dbReference type="OrthoDB" id="2442096at2759"/>
<dbReference type="EMBL" id="KN042429">
    <property type="protein sequence ID" value="KFH63131.1"/>
    <property type="molecule type" value="Genomic_DNA"/>
</dbReference>
<sequence length="80" mass="9198">MARESEIEQQFISLLAPEVQETVRASSDIYQTFAKVIKDGHGELSRAELRQELSGHFQELKVMLSKNSELQEAMYANRKK</sequence>
<protein>
    <submittedName>
        <fullName evidence="1">Uncharacterized protein</fullName>
    </submittedName>
</protein>
<keyword evidence="2" id="KW-1185">Reference proteome</keyword>